<organism evidence="4 5">
    <name type="scientific">Candidatus Cryptobacteroides faecipullorum</name>
    <dbReference type="NCBI Taxonomy" id="2840764"/>
    <lineage>
        <taxon>Bacteria</taxon>
        <taxon>Pseudomonadati</taxon>
        <taxon>Bacteroidota</taxon>
        <taxon>Bacteroidia</taxon>
        <taxon>Bacteroidales</taxon>
        <taxon>Candidatus Cryptobacteroides</taxon>
    </lineage>
</organism>
<dbReference type="PANTHER" id="PTHR30273:SF2">
    <property type="entry name" value="PROTEIN FECR"/>
    <property type="match status" value="1"/>
</dbReference>
<reference evidence="4" key="1">
    <citation type="submission" date="2020-10" db="EMBL/GenBank/DDBJ databases">
        <authorList>
            <person name="Gilroy R."/>
        </authorList>
    </citation>
    <scope>NUCLEOTIDE SEQUENCE</scope>
    <source>
        <strain evidence="4">B1-15692</strain>
    </source>
</reference>
<evidence type="ECO:0000313" key="4">
    <source>
        <dbReference type="EMBL" id="MBO8467482.1"/>
    </source>
</evidence>
<dbReference type="EMBL" id="JADIMH010000039">
    <property type="protein sequence ID" value="MBO8467482.1"/>
    <property type="molecule type" value="Genomic_DNA"/>
</dbReference>
<gene>
    <name evidence="4" type="ORF">IAB99_06940</name>
</gene>
<evidence type="ECO:0000259" key="3">
    <source>
        <dbReference type="Pfam" id="PF16344"/>
    </source>
</evidence>
<evidence type="ECO:0000256" key="1">
    <source>
        <dbReference type="SAM" id="Phobius"/>
    </source>
</evidence>
<dbReference type="InterPro" id="IPR006860">
    <property type="entry name" value="FecR"/>
</dbReference>
<proteinExistence type="predicted"/>
<dbReference type="InterPro" id="IPR032508">
    <property type="entry name" value="FecR_C"/>
</dbReference>
<dbReference type="Pfam" id="PF04773">
    <property type="entry name" value="FecR"/>
    <property type="match status" value="1"/>
</dbReference>
<dbReference type="Pfam" id="PF16344">
    <property type="entry name" value="FecR_C"/>
    <property type="match status" value="1"/>
</dbReference>
<dbReference type="Gene3D" id="3.55.50.30">
    <property type="match status" value="1"/>
</dbReference>
<dbReference type="PIRSF" id="PIRSF018266">
    <property type="entry name" value="FecR"/>
    <property type="match status" value="1"/>
</dbReference>
<feature type="domain" description="FecR protein" evidence="2">
    <location>
        <begin position="121"/>
        <end position="215"/>
    </location>
</feature>
<keyword evidence="1" id="KW-1133">Transmembrane helix</keyword>
<protein>
    <submittedName>
        <fullName evidence="4">FecR domain-containing protein</fullName>
    </submittedName>
</protein>
<dbReference type="AlphaFoldDB" id="A0A9D9I7M4"/>
<dbReference type="GO" id="GO:0016989">
    <property type="term" value="F:sigma factor antagonist activity"/>
    <property type="evidence" value="ECO:0007669"/>
    <property type="project" value="TreeGrafter"/>
</dbReference>
<keyword evidence="1" id="KW-0472">Membrane</keyword>
<evidence type="ECO:0000259" key="2">
    <source>
        <dbReference type="Pfam" id="PF04773"/>
    </source>
</evidence>
<name>A0A9D9I7M4_9BACT</name>
<dbReference type="InterPro" id="IPR012373">
    <property type="entry name" value="Ferrdict_sens_TM"/>
</dbReference>
<evidence type="ECO:0000313" key="5">
    <source>
        <dbReference type="Proteomes" id="UP000823660"/>
    </source>
</evidence>
<feature type="transmembrane region" description="Helical" evidence="1">
    <location>
        <begin position="83"/>
        <end position="104"/>
    </location>
</feature>
<sequence length="345" mass="39438">MEHSKEILFFKHCNGQTTPEEDSLIREILSCSEESREEMEAVKKVTLLEKQIDELSRYDTKKGYDKMIQKAKKYRKHLSIRRSLLNICAAMALPLFISVTVLAYKNIEMKERLGHTCWQSVSAAPGAVISVELPDHTMAWINSGSSLSYPTRFKGGKRTVRIIGEVYFDVATDSRRPFNVITGTGLEVVAHGTQFNVEAYPDETEIETTLVDGSVSLLLGGEEKCILEPGESGTYSSDSKTLRIKQVNTEEKTAWINGKIMFRNAPIEEVFERLGRRYNTDFILHDPYNLSDRYRCRITFQDETIQQVLGYLAIAAPIRYESHSPVRQNGDVLERQKIEVWLEKR</sequence>
<feature type="domain" description="Protein FecR C-terminal" evidence="3">
    <location>
        <begin position="259"/>
        <end position="321"/>
    </location>
</feature>
<dbReference type="Proteomes" id="UP000823660">
    <property type="component" value="Unassembled WGS sequence"/>
</dbReference>
<comment type="caution">
    <text evidence="4">The sequence shown here is derived from an EMBL/GenBank/DDBJ whole genome shotgun (WGS) entry which is preliminary data.</text>
</comment>
<accession>A0A9D9I7M4</accession>
<dbReference type="Gene3D" id="2.60.120.1440">
    <property type="match status" value="1"/>
</dbReference>
<dbReference type="PANTHER" id="PTHR30273">
    <property type="entry name" value="PERIPLASMIC SIGNAL SENSOR AND SIGMA FACTOR ACTIVATOR FECR-RELATED"/>
    <property type="match status" value="1"/>
</dbReference>
<reference evidence="4" key="2">
    <citation type="journal article" date="2021" name="PeerJ">
        <title>Extensive microbial diversity within the chicken gut microbiome revealed by metagenomics and culture.</title>
        <authorList>
            <person name="Gilroy R."/>
            <person name="Ravi A."/>
            <person name="Getino M."/>
            <person name="Pursley I."/>
            <person name="Horton D.L."/>
            <person name="Alikhan N.F."/>
            <person name="Baker D."/>
            <person name="Gharbi K."/>
            <person name="Hall N."/>
            <person name="Watson M."/>
            <person name="Adriaenssens E.M."/>
            <person name="Foster-Nyarko E."/>
            <person name="Jarju S."/>
            <person name="Secka A."/>
            <person name="Antonio M."/>
            <person name="Oren A."/>
            <person name="Chaudhuri R.R."/>
            <person name="La Ragione R."/>
            <person name="Hildebrand F."/>
            <person name="Pallen M.J."/>
        </authorList>
    </citation>
    <scope>NUCLEOTIDE SEQUENCE</scope>
    <source>
        <strain evidence="4">B1-15692</strain>
    </source>
</reference>
<keyword evidence="1" id="KW-0812">Transmembrane</keyword>